<dbReference type="Proteomes" id="UP000184114">
    <property type="component" value="Unassembled WGS sequence"/>
</dbReference>
<dbReference type="SUPFAM" id="SSF51182">
    <property type="entry name" value="RmlC-like cupins"/>
    <property type="match status" value="1"/>
</dbReference>
<reference evidence="3" key="1">
    <citation type="submission" date="2016-11" db="EMBL/GenBank/DDBJ databases">
        <authorList>
            <person name="Varghese N."/>
            <person name="Submissions S."/>
        </authorList>
    </citation>
    <scope>NUCLEOTIDE SEQUENCE [LARGE SCALE GENOMIC DNA]</scope>
    <source>
        <strain evidence="3">DSM 18095</strain>
    </source>
</reference>
<dbReference type="STRING" id="1123404.SAMN02745784_01519"/>
<dbReference type="InterPro" id="IPR014710">
    <property type="entry name" value="RmlC-like_jellyroll"/>
</dbReference>
<dbReference type="InterPro" id="IPR011051">
    <property type="entry name" value="RmlC_Cupin_sf"/>
</dbReference>
<dbReference type="Pfam" id="PF06172">
    <property type="entry name" value="Cupin_5"/>
    <property type="match status" value="1"/>
</dbReference>
<dbReference type="InterPro" id="IPR009327">
    <property type="entry name" value="Cupin_DUF985"/>
</dbReference>
<dbReference type="PANTHER" id="PTHR33387:SF3">
    <property type="entry name" value="DUF985 DOMAIN-CONTAINING PROTEIN"/>
    <property type="match status" value="1"/>
</dbReference>
<accession>A0A1M4VM29</accession>
<dbReference type="InterPro" id="IPR039935">
    <property type="entry name" value="YML079W-like"/>
</dbReference>
<name>A0A1M4VM29_9FIRM</name>
<proteinExistence type="predicted"/>
<keyword evidence="3" id="KW-1185">Reference proteome</keyword>
<dbReference type="EMBL" id="FQTY01000005">
    <property type="protein sequence ID" value="SHE69850.1"/>
    <property type="molecule type" value="Genomic_DNA"/>
</dbReference>
<feature type="domain" description="DUF985" evidence="1">
    <location>
        <begin position="6"/>
        <end position="135"/>
    </location>
</feature>
<dbReference type="RefSeq" id="WP_072974965.1">
    <property type="nucleotide sequence ID" value="NZ_FQTY01000005.1"/>
</dbReference>
<sequence>MSKVNEIIKLLELEPLEREGGLFKSTYRSPGKADGKDMGSAIFFMLTGEAYSHLHRLPTDEVYHFYWGDPVELLELLPDGSSNRVVLGSDILNGQKVQYVVKAGIWQGSRLIDGGEYALMGTTMSPGFEESDYEHADNPKELMEKYPEKKDLIMKLVGETKYY</sequence>
<protein>
    <recommendedName>
        <fullName evidence="1">DUF985 domain-containing protein</fullName>
    </recommendedName>
</protein>
<organism evidence="2 3">
    <name type="scientific">Tissierella praeacuta DSM 18095</name>
    <dbReference type="NCBI Taxonomy" id="1123404"/>
    <lineage>
        <taxon>Bacteria</taxon>
        <taxon>Bacillati</taxon>
        <taxon>Bacillota</taxon>
        <taxon>Tissierellia</taxon>
        <taxon>Tissierellales</taxon>
        <taxon>Tissierellaceae</taxon>
        <taxon>Tissierella</taxon>
    </lineage>
</organism>
<dbReference type="CDD" id="cd06121">
    <property type="entry name" value="cupin_YML079wp"/>
    <property type="match status" value="1"/>
</dbReference>
<evidence type="ECO:0000313" key="3">
    <source>
        <dbReference type="Proteomes" id="UP000184114"/>
    </source>
</evidence>
<dbReference type="AlphaFoldDB" id="A0A1M4VM29"/>
<evidence type="ECO:0000313" key="2">
    <source>
        <dbReference type="EMBL" id="SHE69850.1"/>
    </source>
</evidence>
<dbReference type="Gene3D" id="2.60.120.10">
    <property type="entry name" value="Jelly Rolls"/>
    <property type="match status" value="1"/>
</dbReference>
<gene>
    <name evidence="2" type="ORF">SAMN02745784_01519</name>
</gene>
<evidence type="ECO:0000259" key="1">
    <source>
        <dbReference type="Pfam" id="PF06172"/>
    </source>
</evidence>
<dbReference type="GeneID" id="90993753"/>
<dbReference type="PANTHER" id="PTHR33387">
    <property type="entry name" value="RMLC-LIKE JELLY ROLL FOLD PROTEIN"/>
    <property type="match status" value="1"/>
</dbReference>